<proteinExistence type="inferred from homology"/>
<dbReference type="GO" id="GO:0048027">
    <property type="term" value="F:mRNA 5'-UTR binding"/>
    <property type="evidence" value="ECO:0007669"/>
    <property type="project" value="UniProtKB-UniRule"/>
</dbReference>
<dbReference type="Pfam" id="PF02599">
    <property type="entry name" value="CsrA"/>
    <property type="match status" value="1"/>
</dbReference>
<comment type="similarity">
    <text evidence="4">Belongs to the CsrA/RsmA family.</text>
</comment>
<comment type="subcellular location">
    <subcellularLocation>
        <location evidence="4">Cytoplasm</location>
    </subcellularLocation>
</comment>
<evidence type="ECO:0000313" key="6">
    <source>
        <dbReference type="Proteomes" id="UP000316770"/>
    </source>
</evidence>
<keyword evidence="4" id="KW-0678">Repressor</keyword>
<keyword evidence="1 4" id="KW-0963">Cytoplasm</keyword>
<dbReference type="GO" id="GO:1902208">
    <property type="term" value="P:regulation of bacterial-type flagellum assembly"/>
    <property type="evidence" value="ECO:0007669"/>
    <property type="project" value="UniProtKB-UniRule"/>
</dbReference>
<dbReference type="GO" id="GO:0044781">
    <property type="term" value="P:bacterial-type flagellum organization"/>
    <property type="evidence" value="ECO:0007669"/>
    <property type="project" value="UniProtKB-KW"/>
</dbReference>
<reference evidence="5 6" key="1">
    <citation type="submission" date="2019-02" db="EMBL/GenBank/DDBJ databases">
        <title>Deep-cultivation of Planctomycetes and their phenomic and genomic characterization uncovers novel biology.</title>
        <authorList>
            <person name="Wiegand S."/>
            <person name="Jogler M."/>
            <person name="Boedeker C."/>
            <person name="Pinto D."/>
            <person name="Vollmers J."/>
            <person name="Rivas-Marin E."/>
            <person name="Kohn T."/>
            <person name="Peeters S.H."/>
            <person name="Heuer A."/>
            <person name="Rast P."/>
            <person name="Oberbeckmann S."/>
            <person name="Bunk B."/>
            <person name="Jeske O."/>
            <person name="Meyerdierks A."/>
            <person name="Storesund J.E."/>
            <person name="Kallscheuer N."/>
            <person name="Luecker S."/>
            <person name="Lage O.M."/>
            <person name="Pohl T."/>
            <person name="Merkel B.J."/>
            <person name="Hornburger P."/>
            <person name="Mueller R.-W."/>
            <person name="Bruemmer F."/>
            <person name="Labrenz M."/>
            <person name="Spormann A.M."/>
            <person name="Op den Camp H."/>
            <person name="Overmann J."/>
            <person name="Amann R."/>
            <person name="Jetten M.S.M."/>
            <person name="Mascher T."/>
            <person name="Medema M.H."/>
            <person name="Devos D.P."/>
            <person name="Kaster A.-K."/>
            <person name="Ovreas L."/>
            <person name="Rohde M."/>
            <person name="Galperin M.Y."/>
            <person name="Jogler C."/>
        </authorList>
    </citation>
    <scope>NUCLEOTIDE SEQUENCE [LARGE SCALE GENOMIC DNA]</scope>
    <source>
        <strain evidence="5 6">Mal33</strain>
    </source>
</reference>
<keyword evidence="4" id="KW-1005">Bacterial flagellum biogenesis</keyword>
<organism evidence="5 6">
    <name type="scientific">Rosistilla oblonga</name>
    <dbReference type="NCBI Taxonomy" id="2527990"/>
    <lineage>
        <taxon>Bacteria</taxon>
        <taxon>Pseudomonadati</taxon>
        <taxon>Planctomycetota</taxon>
        <taxon>Planctomycetia</taxon>
        <taxon>Pirellulales</taxon>
        <taxon>Pirellulaceae</taxon>
        <taxon>Rosistilla</taxon>
    </lineage>
</organism>
<dbReference type="EMBL" id="CP036318">
    <property type="protein sequence ID" value="QDV56483.1"/>
    <property type="molecule type" value="Genomic_DNA"/>
</dbReference>
<sequence>MLVLARNPGQSIYICGKVIRVTVVRVLGNRIYLGFDAPREVDIVRSELVDDLGDDGDSANIKVEA</sequence>
<dbReference type="RefSeq" id="WP_145090844.1">
    <property type="nucleotide sequence ID" value="NZ_CP036318.1"/>
</dbReference>
<keyword evidence="6" id="KW-1185">Reference proteome</keyword>
<dbReference type="PANTHER" id="PTHR34984">
    <property type="entry name" value="CARBON STORAGE REGULATOR"/>
    <property type="match status" value="1"/>
</dbReference>
<evidence type="ECO:0000313" key="5">
    <source>
        <dbReference type="EMBL" id="QDV56483.1"/>
    </source>
</evidence>
<dbReference type="GO" id="GO:0005829">
    <property type="term" value="C:cytosol"/>
    <property type="evidence" value="ECO:0007669"/>
    <property type="project" value="TreeGrafter"/>
</dbReference>
<dbReference type="GO" id="GO:0006109">
    <property type="term" value="P:regulation of carbohydrate metabolic process"/>
    <property type="evidence" value="ECO:0007669"/>
    <property type="project" value="InterPro"/>
</dbReference>
<keyword evidence="3 4" id="KW-0694">RNA-binding</keyword>
<dbReference type="GO" id="GO:0045947">
    <property type="term" value="P:negative regulation of translational initiation"/>
    <property type="evidence" value="ECO:0007669"/>
    <property type="project" value="UniProtKB-UniRule"/>
</dbReference>
<dbReference type="PANTHER" id="PTHR34984:SF1">
    <property type="entry name" value="CARBON STORAGE REGULATOR"/>
    <property type="match status" value="1"/>
</dbReference>
<evidence type="ECO:0000256" key="1">
    <source>
        <dbReference type="ARBA" id="ARBA00022490"/>
    </source>
</evidence>
<comment type="subunit">
    <text evidence="4">Homodimer; the beta-strands of each monomer intercalate to form a hydrophobic core, while the alpha-helices form wings that extend away from the core.</text>
</comment>
<evidence type="ECO:0000256" key="4">
    <source>
        <dbReference type="HAMAP-Rule" id="MF_00167"/>
    </source>
</evidence>
<evidence type="ECO:0000256" key="3">
    <source>
        <dbReference type="ARBA" id="ARBA00022884"/>
    </source>
</evidence>
<name>A0A518ITS0_9BACT</name>
<dbReference type="Gene3D" id="2.60.40.4380">
    <property type="entry name" value="Translational regulator CsrA"/>
    <property type="match status" value="1"/>
</dbReference>
<dbReference type="GO" id="GO:0006402">
    <property type="term" value="P:mRNA catabolic process"/>
    <property type="evidence" value="ECO:0007669"/>
    <property type="project" value="InterPro"/>
</dbReference>
<dbReference type="AlphaFoldDB" id="A0A518ITS0"/>
<evidence type="ECO:0000256" key="2">
    <source>
        <dbReference type="ARBA" id="ARBA00022845"/>
    </source>
</evidence>
<dbReference type="SUPFAM" id="SSF117130">
    <property type="entry name" value="CsrA-like"/>
    <property type="match status" value="1"/>
</dbReference>
<protein>
    <recommendedName>
        <fullName evidence="4">Translational regulator CsrA</fullName>
    </recommendedName>
</protein>
<dbReference type="HAMAP" id="MF_00167">
    <property type="entry name" value="CsrA"/>
    <property type="match status" value="1"/>
</dbReference>
<accession>A0A518ITS0</accession>
<dbReference type="Proteomes" id="UP000316770">
    <property type="component" value="Chromosome"/>
</dbReference>
<comment type="function">
    <text evidence="4">A translational regulator that binds mRNA to regulate translation initiation and/or mRNA stability. Usually binds in the 5'-UTR at or near the Shine-Dalgarno sequence preventing ribosome-binding, thus repressing translation. Its main target seems to be the major flagellin gene, while its function is anatagonized by FliW.</text>
</comment>
<dbReference type="InterPro" id="IPR036107">
    <property type="entry name" value="CsrA_sf"/>
</dbReference>
<dbReference type="InterPro" id="IPR003751">
    <property type="entry name" value="CsrA"/>
</dbReference>
<keyword evidence="2 4" id="KW-0810">Translation regulation</keyword>
<gene>
    <name evidence="4" type="primary">csrA</name>
    <name evidence="5" type="ORF">Mal33_24740</name>
</gene>